<sequence length="206" mass="22492">MTDHQTKAHPANHRLAGALAAMLLFAAVPAAFADGTMADRILTPADKARLASFETARRDAIAEARAGGSKADLATLDEVLAGGPEPILGVDIRGDYRCRTIKLGGNLPLSVYGWFKCRIDEDDIGYRLVKTSGSQRLSGHFIDDSEKRLIFYGAGHYADEKPRAYKSDAARDMIGIFVKAGAKRYRLELPLPKVESTFDIIELVKK</sequence>
<protein>
    <recommendedName>
        <fullName evidence="4">DUF4893 domain-containing protein</fullName>
    </recommendedName>
</protein>
<feature type="chain" id="PRO_5012454620" description="DUF4893 domain-containing protein" evidence="1">
    <location>
        <begin position="34"/>
        <end position="206"/>
    </location>
</feature>
<gene>
    <name evidence="2" type="ORF">SAMN02745157_3564</name>
</gene>
<dbReference type="AlphaFoldDB" id="A0A1M5GYL4"/>
<accession>A0A1M5GYL4</accession>
<proteinExistence type="predicted"/>
<reference evidence="2 3" key="1">
    <citation type="submission" date="2016-11" db="EMBL/GenBank/DDBJ databases">
        <authorList>
            <person name="Jaros S."/>
            <person name="Januszkiewicz K."/>
            <person name="Wedrychowicz H."/>
        </authorList>
    </citation>
    <scope>NUCLEOTIDE SEQUENCE [LARGE SCALE GENOMIC DNA]</scope>
    <source>
        <strain evidence="2 3">DSM 19436</strain>
    </source>
</reference>
<dbReference type="InterPro" id="IPR032609">
    <property type="entry name" value="DUF4893"/>
</dbReference>
<evidence type="ECO:0008006" key="4">
    <source>
        <dbReference type="Google" id="ProtNLM"/>
    </source>
</evidence>
<evidence type="ECO:0000256" key="1">
    <source>
        <dbReference type="SAM" id="SignalP"/>
    </source>
</evidence>
<feature type="signal peptide" evidence="1">
    <location>
        <begin position="1"/>
        <end position="33"/>
    </location>
</feature>
<evidence type="ECO:0000313" key="2">
    <source>
        <dbReference type="EMBL" id="SHG08801.1"/>
    </source>
</evidence>
<dbReference type="RefSeq" id="WP_084527484.1">
    <property type="nucleotide sequence ID" value="NZ_FQUP01000003.1"/>
</dbReference>
<dbReference type="Pfam" id="PF16233">
    <property type="entry name" value="DUF4893"/>
    <property type="match status" value="1"/>
</dbReference>
<dbReference type="EMBL" id="FQUP01000003">
    <property type="protein sequence ID" value="SHG08801.1"/>
    <property type="molecule type" value="Genomic_DNA"/>
</dbReference>
<dbReference type="Proteomes" id="UP000184485">
    <property type="component" value="Unassembled WGS sequence"/>
</dbReference>
<dbReference type="OrthoDB" id="9153930at2"/>
<dbReference type="STRING" id="1122133.SAMN02745157_3564"/>
<evidence type="ECO:0000313" key="3">
    <source>
        <dbReference type="Proteomes" id="UP000184485"/>
    </source>
</evidence>
<name>A0A1M5GYL4_9HYPH</name>
<organism evidence="2 3">
    <name type="scientific">Kaistia soli DSM 19436</name>
    <dbReference type="NCBI Taxonomy" id="1122133"/>
    <lineage>
        <taxon>Bacteria</taxon>
        <taxon>Pseudomonadati</taxon>
        <taxon>Pseudomonadota</taxon>
        <taxon>Alphaproteobacteria</taxon>
        <taxon>Hyphomicrobiales</taxon>
        <taxon>Kaistiaceae</taxon>
        <taxon>Kaistia</taxon>
    </lineage>
</organism>
<keyword evidence="1" id="KW-0732">Signal</keyword>
<keyword evidence="3" id="KW-1185">Reference proteome</keyword>